<feature type="compositionally biased region" description="Gly residues" evidence="1">
    <location>
        <begin position="49"/>
        <end position="65"/>
    </location>
</feature>
<dbReference type="Proteomes" id="UP000501690">
    <property type="component" value="Linkage Group LG5"/>
</dbReference>
<dbReference type="AlphaFoldDB" id="A0A4D6LWC0"/>
<evidence type="ECO:0000313" key="2">
    <source>
        <dbReference type="EMBL" id="QCD92763.1"/>
    </source>
</evidence>
<reference evidence="2 3" key="1">
    <citation type="submission" date="2019-04" db="EMBL/GenBank/DDBJ databases">
        <title>An improved genome assembly and genetic linkage map for asparagus bean, Vigna unguiculata ssp. sesquipedialis.</title>
        <authorList>
            <person name="Xia Q."/>
            <person name="Zhang R."/>
            <person name="Dong Y."/>
        </authorList>
    </citation>
    <scope>NUCLEOTIDE SEQUENCE [LARGE SCALE GENOMIC DNA]</scope>
    <source>
        <tissue evidence="2">Leaf</tissue>
    </source>
</reference>
<evidence type="ECO:0000256" key="1">
    <source>
        <dbReference type="SAM" id="MobiDB-lite"/>
    </source>
</evidence>
<feature type="compositionally biased region" description="Basic and acidic residues" evidence="1">
    <location>
        <begin position="110"/>
        <end position="122"/>
    </location>
</feature>
<feature type="compositionally biased region" description="Gly residues" evidence="1">
    <location>
        <begin position="127"/>
        <end position="141"/>
    </location>
</feature>
<dbReference type="EMBL" id="CP039349">
    <property type="protein sequence ID" value="QCD92763.1"/>
    <property type="molecule type" value="Genomic_DNA"/>
</dbReference>
<protein>
    <submittedName>
        <fullName evidence="2">Uncharacterized protein</fullName>
    </submittedName>
</protein>
<feature type="region of interest" description="Disordered" evidence="1">
    <location>
        <begin position="49"/>
        <end position="141"/>
    </location>
</feature>
<proteinExistence type="predicted"/>
<keyword evidence="3" id="KW-1185">Reference proteome</keyword>
<evidence type="ECO:0000313" key="3">
    <source>
        <dbReference type="Proteomes" id="UP000501690"/>
    </source>
</evidence>
<organism evidence="2 3">
    <name type="scientific">Vigna unguiculata</name>
    <name type="common">Cowpea</name>
    <dbReference type="NCBI Taxonomy" id="3917"/>
    <lineage>
        <taxon>Eukaryota</taxon>
        <taxon>Viridiplantae</taxon>
        <taxon>Streptophyta</taxon>
        <taxon>Embryophyta</taxon>
        <taxon>Tracheophyta</taxon>
        <taxon>Spermatophyta</taxon>
        <taxon>Magnoliopsida</taxon>
        <taxon>eudicotyledons</taxon>
        <taxon>Gunneridae</taxon>
        <taxon>Pentapetalae</taxon>
        <taxon>rosids</taxon>
        <taxon>fabids</taxon>
        <taxon>Fabales</taxon>
        <taxon>Fabaceae</taxon>
        <taxon>Papilionoideae</taxon>
        <taxon>50 kb inversion clade</taxon>
        <taxon>NPAAA clade</taxon>
        <taxon>indigoferoid/millettioid clade</taxon>
        <taxon>Phaseoleae</taxon>
        <taxon>Vigna</taxon>
    </lineage>
</organism>
<feature type="compositionally biased region" description="Acidic residues" evidence="1">
    <location>
        <begin position="84"/>
        <end position="98"/>
    </location>
</feature>
<gene>
    <name evidence="2" type="ORF">DEO72_LG5g832</name>
</gene>
<accession>A0A4D6LWC0</accession>
<name>A0A4D6LWC0_VIGUN</name>
<sequence length="196" mass="20630">MKSLGSTTTFEIGDWRLCFKIVLRDYDPLERQTEINLEYTIVEVNAELGGGGGRQNEADLGGGGENQADLGGRGEDEAKLGGGGEDEADLGGESEDEVVLGSGCQTEGEFGGRGEPDLRGGGEDEFGGGGEADLGGGGGQEGVFETEVYIKAEVHSWDDSENENEDFVNIPVSVMGDINNCDNDVGSMVDEIRRPT</sequence>